<sequence>MVLLKQTLNKKNGHEGRLLTRFVLSAQLICCSKPIRQ</sequence>
<name>W1DT03_KLEPN</name>
<proteinExistence type="predicted"/>
<protein>
    <submittedName>
        <fullName evidence="1">Uncharacterized protein</fullName>
    </submittedName>
</protein>
<evidence type="ECO:0000313" key="2">
    <source>
        <dbReference type="Proteomes" id="UP000019183"/>
    </source>
</evidence>
<dbReference type="Proteomes" id="UP000019183">
    <property type="component" value="Unassembled WGS sequence"/>
</dbReference>
<comment type="caution">
    <text evidence="1">The sequence shown here is derived from an EMBL/GenBank/DDBJ whole genome shotgun (WGS) entry which is preliminary data.</text>
</comment>
<dbReference type="AlphaFoldDB" id="W1DT03"/>
<keyword evidence="2" id="KW-1185">Reference proteome</keyword>
<organism evidence="1 2">
    <name type="scientific">Klebsiella pneumoniae IS43</name>
    <dbReference type="NCBI Taxonomy" id="1432552"/>
    <lineage>
        <taxon>Bacteria</taxon>
        <taxon>Pseudomonadati</taxon>
        <taxon>Pseudomonadota</taxon>
        <taxon>Gammaproteobacteria</taxon>
        <taxon>Enterobacterales</taxon>
        <taxon>Enterobacteriaceae</taxon>
        <taxon>Klebsiella/Raoultella group</taxon>
        <taxon>Klebsiella</taxon>
        <taxon>Klebsiella pneumoniae complex</taxon>
    </lineage>
</organism>
<dbReference type="EMBL" id="CBWK010000809">
    <property type="protein sequence ID" value="CDL12543.1"/>
    <property type="molecule type" value="Genomic_DNA"/>
</dbReference>
<evidence type="ECO:0000313" key="1">
    <source>
        <dbReference type="EMBL" id="CDL12543.1"/>
    </source>
</evidence>
<reference evidence="1" key="1">
    <citation type="submission" date="2013-10" db="EMBL/GenBank/DDBJ databases">
        <title>Antibiotic resistance diversity of beta-lactamase producers in the General Hospital Vienna.</title>
        <authorList>
            <person name="Barisic I."/>
            <person name="Mitteregger D."/>
            <person name="Hirschl A.M."/>
            <person name="Noehammer C."/>
            <person name="Wiesinger-Mayr H."/>
        </authorList>
    </citation>
    <scope>NUCLEOTIDE SEQUENCE [LARGE SCALE GENOMIC DNA]</scope>
    <source>
        <strain evidence="1">IS43</strain>
    </source>
</reference>
<accession>W1DT03</accession>